<protein>
    <submittedName>
        <fullName evidence="3">Thiol-disulfide isomerase/thioredoxin</fullName>
    </submittedName>
</protein>
<dbReference type="InterPro" id="IPR036249">
    <property type="entry name" value="Thioredoxin-like_sf"/>
</dbReference>
<evidence type="ECO:0000259" key="2">
    <source>
        <dbReference type="PROSITE" id="PS51352"/>
    </source>
</evidence>
<dbReference type="SUPFAM" id="SSF52833">
    <property type="entry name" value="Thioredoxin-like"/>
    <property type="match status" value="1"/>
</dbReference>
<name>A0ABU1ZN27_9BURK</name>
<dbReference type="Proteomes" id="UP001268089">
    <property type="component" value="Unassembled WGS sequence"/>
</dbReference>
<organism evidence="3 4">
    <name type="scientific">Rhodoferax saidenbachensis</name>
    <dbReference type="NCBI Taxonomy" id="1484693"/>
    <lineage>
        <taxon>Bacteria</taxon>
        <taxon>Pseudomonadati</taxon>
        <taxon>Pseudomonadota</taxon>
        <taxon>Betaproteobacteria</taxon>
        <taxon>Burkholderiales</taxon>
        <taxon>Comamonadaceae</taxon>
        <taxon>Rhodoferax</taxon>
    </lineage>
</organism>
<dbReference type="InterPro" id="IPR013766">
    <property type="entry name" value="Thioredoxin_domain"/>
</dbReference>
<dbReference type="EMBL" id="JAVDXO010000003">
    <property type="protein sequence ID" value="MDR7306356.1"/>
    <property type="molecule type" value="Genomic_DNA"/>
</dbReference>
<accession>A0ABU1ZN27</accession>
<evidence type="ECO:0000256" key="1">
    <source>
        <dbReference type="SAM" id="SignalP"/>
    </source>
</evidence>
<proteinExistence type="predicted"/>
<feature type="domain" description="Thioredoxin" evidence="2">
    <location>
        <begin position="24"/>
        <end position="146"/>
    </location>
</feature>
<keyword evidence="4" id="KW-1185">Reference proteome</keyword>
<evidence type="ECO:0000313" key="3">
    <source>
        <dbReference type="EMBL" id="MDR7306356.1"/>
    </source>
</evidence>
<dbReference type="GO" id="GO:0016853">
    <property type="term" value="F:isomerase activity"/>
    <property type="evidence" value="ECO:0007669"/>
    <property type="project" value="UniProtKB-KW"/>
</dbReference>
<feature type="chain" id="PRO_5046476985" evidence="1">
    <location>
        <begin position="27"/>
        <end position="146"/>
    </location>
</feature>
<sequence>MKNTKPGLGFALLAGCLVGACALAQATETAPANVLPLFAPTRVEAHLAKTPGLVVVQLTSFETTCSFCIRGNPTYEALAKDSGAAAQFIRVVYRPWTGVGQDPFAKALGVGGLPVFLTYQDGKLLRRHDGIGTQAELQRDLLEGLN</sequence>
<evidence type="ECO:0000313" key="4">
    <source>
        <dbReference type="Proteomes" id="UP001268089"/>
    </source>
</evidence>
<dbReference type="CDD" id="cd02947">
    <property type="entry name" value="TRX_family"/>
    <property type="match status" value="1"/>
</dbReference>
<comment type="caution">
    <text evidence="3">The sequence shown here is derived from an EMBL/GenBank/DDBJ whole genome shotgun (WGS) entry which is preliminary data.</text>
</comment>
<keyword evidence="3" id="KW-0413">Isomerase</keyword>
<reference evidence="3 4" key="1">
    <citation type="submission" date="2023-07" db="EMBL/GenBank/DDBJ databases">
        <title>Sorghum-associated microbial communities from plants grown in Nebraska, USA.</title>
        <authorList>
            <person name="Schachtman D."/>
        </authorList>
    </citation>
    <scope>NUCLEOTIDE SEQUENCE [LARGE SCALE GENOMIC DNA]</scope>
    <source>
        <strain evidence="3 4">BE308</strain>
    </source>
</reference>
<dbReference type="PROSITE" id="PS51352">
    <property type="entry name" value="THIOREDOXIN_2"/>
    <property type="match status" value="1"/>
</dbReference>
<dbReference type="PROSITE" id="PS51257">
    <property type="entry name" value="PROKAR_LIPOPROTEIN"/>
    <property type="match status" value="1"/>
</dbReference>
<dbReference type="Gene3D" id="3.40.30.10">
    <property type="entry name" value="Glutaredoxin"/>
    <property type="match status" value="1"/>
</dbReference>
<gene>
    <name evidence="3" type="ORF">J2X15_001639</name>
</gene>
<feature type="signal peptide" evidence="1">
    <location>
        <begin position="1"/>
        <end position="26"/>
    </location>
</feature>
<keyword evidence="1" id="KW-0732">Signal</keyword>
<dbReference type="RefSeq" id="WP_310341328.1">
    <property type="nucleotide sequence ID" value="NZ_JAVDXO010000003.1"/>
</dbReference>